<evidence type="ECO:0008006" key="5">
    <source>
        <dbReference type="Google" id="ProtNLM"/>
    </source>
</evidence>
<dbReference type="CDD" id="cd11301">
    <property type="entry name" value="Fut1_Fut2_like"/>
    <property type="match status" value="1"/>
</dbReference>
<comment type="caution">
    <text evidence="3">The sequence shown here is derived from an EMBL/GenBank/DDBJ whole genome shotgun (WGS) entry which is preliminary data.</text>
</comment>
<evidence type="ECO:0000313" key="4">
    <source>
        <dbReference type="Proteomes" id="UP001177023"/>
    </source>
</evidence>
<evidence type="ECO:0000313" key="3">
    <source>
        <dbReference type="EMBL" id="CAJ0582790.1"/>
    </source>
</evidence>
<dbReference type="PANTHER" id="PTHR22898:SF3">
    <property type="entry name" value="ALPHA-1,2-FUCOSYLTRANSFERASE-RELATED"/>
    <property type="match status" value="1"/>
</dbReference>
<keyword evidence="1" id="KW-0328">Glycosyltransferase</keyword>
<dbReference type="Proteomes" id="UP001177023">
    <property type="component" value="Unassembled WGS sequence"/>
</dbReference>
<dbReference type="GO" id="GO:0016020">
    <property type="term" value="C:membrane"/>
    <property type="evidence" value="ECO:0007669"/>
    <property type="project" value="InterPro"/>
</dbReference>
<dbReference type="GO" id="GO:0008107">
    <property type="term" value="F:galactoside 2-alpha-L-fucosyltransferase activity"/>
    <property type="evidence" value="ECO:0007669"/>
    <property type="project" value="InterPro"/>
</dbReference>
<protein>
    <recommendedName>
        <fullName evidence="5">L-Fucosyltransferase</fullName>
    </recommendedName>
</protein>
<dbReference type="InterPro" id="IPR052501">
    <property type="entry name" value="Alpha-1-2_FucT"/>
</dbReference>
<organism evidence="3 4">
    <name type="scientific">Mesorhabditis spiculigera</name>
    <dbReference type="NCBI Taxonomy" id="96644"/>
    <lineage>
        <taxon>Eukaryota</taxon>
        <taxon>Metazoa</taxon>
        <taxon>Ecdysozoa</taxon>
        <taxon>Nematoda</taxon>
        <taxon>Chromadorea</taxon>
        <taxon>Rhabditida</taxon>
        <taxon>Rhabditina</taxon>
        <taxon>Rhabditomorpha</taxon>
        <taxon>Rhabditoidea</taxon>
        <taxon>Rhabditidae</taxon>
        <taxon>Mesorhabditinae</taxon>
        <taxon>Mesorhabditis</taxon>
    </lineage>
</organism>
<proteinExistence type="predicted"/>
<dbReference type="GO" id="GO:0005975">
    <property type="term" value="P:carbohydrate metabolic process"/>
    <property type="evidence" value="ECO:0007669"/>
    <property type="project" value="InterPro"/>
</dbReference>
<keyword evidence="4" id="KW-1185">Reference proteome</keyword>
<name>A0AA36DAJ2_9BILA</name>
<dbReference type="AlphaFoldDB" id="A0AA36DAJ2"/>
<dbReference type="InterPro" id="IPR002516">
    <property type="entry name" value="Glyco_trans_11"/>
</dbReference>
<evidence type="ECO:0000256" key="2">
    <source>
        <dbReference type="ARBA" id="ARBA00022679"/>
    </source>
</evidence>
<dbReference type="Pfam" id="PF01531">
    <property type="entry name" value="Glyco_transf_11"/>
    <property type="match status" value="1"/>
</dbReference>
<dbReference type="PANTHER" id="PTHR22898">
    <property type="entry name" value="UNCHARACTERIZED GLYCOSOL TRANSFERASE-RELATED"/>
    <property type="match status" value="1"/>
</dbReference>
<sequence length="358" mass="40793">MPTPPISFNIQDAEATIRAVKATHSQATVSPRVWNSIETSHPAIEKPICSEKYLFADFHASKFGGGVGNFMFEWISFIGIANVSSRHPALHLQNSMVEIMLKWQKSFPNIFLPITIKSMRNEVTVDIPYQGCCKYTDVGPIFSKVAADVNVFVRLVYMQSFYYFRHLGREEVRRLVAFHPNDFNLAKTQMVAAKFNLDSSHNVCVHVRRGDFVKSTLHQHSTEEFTTAAIRFGVDYARQNTNLTVAAVLLGNDLSWEKDIVKSVVGVDYAIHVAAQHKDWVPHIDWVFSQLYCDTVVLTAASSTYGWWLAYLARGSTVLYNGQFSKKDGVEKELDPVQFWPEDWRRIRQNGTEIYLDL</sequence>
<gene>
    <name evidence="3" type="ORF">MSPICULIGERA_LOCUS20920</name>
</gene>
<evidence type="ECO:0000256" key="1">
    <source>
        <dbReference type="ARBA" id="ARBA00022676"/>
    </source>
</evidence>
<dbReference type="EMBL" id="CATQJA010002664">
    <property type="protein sequence ID" value="CAJ0582790.1"/>
    <property type="molecule type" value="Genomic_DNA"/>
</dbReference>
<feature type="non-terminal residue" evidence="3">
    <location>
        <position position="1"/>
    </location>
</feature>
<accession>A0AA36DAJ2</accession>
<keyword evidence="2" id="KW-0808">Transferase</keyword>
<reference evidence="3" key="1">
    <citation type="submission" date="2023-06" db="EMBL/GenBank/DDBJ databases">
        <authorList>
            <person name="Delattre M."/>
        </authorList>
    </citation>
    <scope>NUCLEOTIDE SEQUENCE</scope>
    <source>
        <strain evidence="3">AF72</strain>
    </source>
</reference>